<organism evidence="1 2">
    <name type="scientific">Candidatus Nealsonbacteria bacterium CG08_land_8_20_14_0_20_36_22</name>
    <dbReference type="NCBI Taxonomy" id="1974704"/>
    <lineage>
        <taxon>Bacteria</taxon>
        <taxon>Candidatus Nealsoniibacteriota</taxon>
    </lineage>
</organism>
<gene>
    <name evidence="1" type="ORF">COT32_00020</name>
</gene>
<dbReference type="AlphaFoldDB" id="A0A2H0YRM3"/>
<dbReference type="EMBL" id="PEYC01000001">
    <property type="protein sequence ID" value="PIS40382.1"/>
    <property type="molecule type" value="Genomic_DNA"/>
</dbReference>
<dbReference type="Proteomes" id="UP000231472">
    <property type="component" value="Unassembled WGS sequence"/>
</dbReference>
<protein>
    <submittedName>
        <fullName evidence="1">Uncharacterized protein</fullName>
    </submittedName>
</protein>
<comment type="caution">
    <text evidence="1">The sequence shown here is derived from an EMBL/GenBank/DDBJ whole genome shotgun (WGS) entry which is preliminary data.</text>
</comment>
<accession>A0A2H0YRM3</accession>
<evidence type="ECO:0000313" key="2">
    <source>
        <dbReference type="Proteomes" id="UP000231472"/>
    </source>
</evidence>
<sequence>MPDYPKDQLWELYENLPKELQEAIWAEKNADFISDICSRNGINEDKVISEIAKNITYILLGLLPPNELAQVLEKEVKIEKKQAKQIALEINRFILLPVKDSLEALYKIEIKPRLEPESIPQIEAEVEPQKKIKKKDRYREPAE</sequence>
<reference evidence="2" key="1">
    <citation type="submission" date="2017-09" db="EMBL/GenBank/DDBJ databases">
        <title>Depth-based differentiation of microbial function through sediment-hosted aquifers and enrichment of novel symbionts in the deep terrestrial subsurface.</title>
        <authorList>
            <person name="Probst A.J."/>
            <person name="Ladd B."/>
            <person name="Jarett J.K."/>
            <person name="Geller-Mcgrath D.E."/>
            <person name="Sieber C.M.K."/>
            <person name="Emerson J.B."/>
            <person name="Anantharaman K."/>
            <person name="Thomas B.C."/>
            <person name="Malmstrom R."/>
            <person name="Stieglmeier M."/>
            <person name="Klingl A."/>
            <person name="Woyke T."/>
            <person name="Ryan C.M."/>
            <person name="Banfield J.F."/>
        </authorList>
    </citation>
    <scope>NUCLEOTIDE SEQUENCE [LARGE SCALE GENOMIC DNA]</scope>
</reference>
<name>A0A2H0YRM3_9BACT</name>
<proteinExistence type="predicted"/>
<evidence type="ECO:0000313" key="1">
    <source>
        <dbReference type="EMBL" id="PIS40382.1"/>
    </source>
</evidence>